<protein>
    <submittedName>
        <fullName evidence="2">Glucose-1-phosphate thymidylyltransferase 1</fullName>
        <ecNumber evidence="2">2.7.7.24</ecNumber>
    </submittedName>
</protein>
<dbReference type="InterPro" id="IPR005835">
    <property type="entry name" value="NTP_transferase_dom"/>
</dbReference>
<keyword evidence="2" id="KW-0808">Transferase</keyword>
<dbReference type="PANTHER" id="PTHR42883">
    <property type="entry name" value="GLUCOSE-1-PHOSPHATE THYMIDYLTRANSFERASE"/>
    <property type="match status" value="1"/>
</dbReference>
<name>A0A644XTD9_9ZZZZ</name>
<reference evidence="2" key="1">
    <citation type="submission" date="2019-08" db="EMBL/GenBank/DDBJ databases">
        <authorList>
            <person name="Kucharzyk K."/>
            <person name="Murdoch R.W."/>
            <person name="Higgins S."/>
            <person name="Loffler F."/>
        </authorList>
    </citation>
    <scope>NUCLEOTIDE SEQUENCE</scope>
</reference>
<dbReference type="AlphaFoldDB" id="A0A644XTD9"/>
<dbReference type="EC" id="2.7.7.24" evidence="2"/>
<comment type="caution">
    <text evidence="2">The sequence shown here is derived from an EMBL/GenBank/DDBJ whole genome shotgun (WGS) entry which is preliminary data.</text>
</comment>
<feature type="domain" description="Nucleotidyl transferase" evidence="1">
    <location>
        <begin position="2"/>
        <end position="243"/>
    </location>
</feature>
<gene>
    <name evidence="2" type="primary">rfbA_6</name>
    <name evidence="2" type="ORF">SDC9_65595</name>
</gene>
<dbReference type="EMBL" id="VSSQ01003126">
    <property type="protein sequence ID" value="MPM19177.1"/>
    <property type="molecule type" value="Genomic_DNA"/>
</dbReference>
<evidence type="ECO:0000259" key="1">
    <source>
        <dbReference type="Pfam" id="PF00483"/>
    </source>
</evidence>
<sequence length="245" mass="28391">MKAIILAAGYATRLYPLTINRPKALLPINNKPILNYIVEEIETIDVVDEIIVISNHKFADNFNEWAESLKCSKNVVIIDDGTSTEETRLGAIGDILYTLDLKNIDDEILVVAGDNFFTYKLKDYYDYYRKIDKDCICVKEFNNLEMLKQFGVAMLDQNNKVLNIEEKPQQPKANTAVYATYMYKKDTIPMFKQYIEEGNKPDAPGYFIEWLYKKKDVYAYTFDGECYDIGTPQSYEDVCRLYADK</sequence>
<dbReference type="CDD" id="cd04181">
    <property type="entry name" value="NTP_transferase"/>
    <property type="match status" value="1"/>
</dbReference>
<dbReference type="SUPFAM" id="SSF53448">
    <property type="entry name" value="Nucleotide-diphospho-sugar transferases"/>
    <property type="match status" value="1"/>
</dbReference>
<organism evidence="2">
    <name type="scientific">bioreactor metagenome</name>
    <dbReference type="NCBI Taxonomy" id="1076179"/>
    <lineage>
        <taxon>unclassified sequences</taxon>
        <taxon>metagenomes</taxon>
        <taxon>ecological metagenomes</taxon>
    </lineage>
</organism>
<keyword evidence="2" id="KW-0548">Nucleotidyltransferase</keyword>
<dbReference type="Pfam" id="PF00483">
    <property type="entry name" value="NTP_transferase"/>
    <property type="match status" value="1"/>
</dbReference>
<dbReference type="GO" id="GO:0008879">
    <property type="term" value="F:glucose-1-phosphate thymidylyltransferase activity"/>
    <property type="evidence" value="ECO:0007669"/>
    <property type="project" value="UniProtKB-EC"/>
</dbReference>
<proteinExistence type="predicted"/>
<dbReference type="PANTHER" id="PTHR42883:SF2">
    <property type="entry name" value="THYMIDYLYLTRANSFERASE"/>
    <property type="match status" value="1"/>
</dbReference>
<dbReference type="InterPro" id="IPR029044">
    <property type="entry name" value="Nucleotide-diphossugar_trans"/>
</dbReference>
<dbReference type="Gene3D" id="3.90.550.10">
    <property type="entry name" value="Spore Coat Polysaccharide Biosynthesis Protein SpsA, Chain A"/>
    <property type="match status" value="1"/>
</dbReference>
<accession>A0A644XTD9</accession>
<evidence type="ECO:0000313" key="2">
    <source>
        <dbReference type="EMBL" id="MPM19177.1"/>
    </source>
</evidence>